<evidence type="ECO:0000256" key="6">
    <source>
        <dbReference type="PROSITE-ProRule" id="PRU10141"/>
    </source>
</evidence>
<dbReference type="InterPro" id="IPR027084">
    <property type="entry name" value="Mps1_cat"/>
</dbReference>
<dbReference type="RefSeq" id="XP_040761830.1">
    <property type="nucleotide sequence ID" value="XM_040913893.1"/>
</dbReference>
<dbReference type="GO" id="GO:0004674">
    <property type="term" value="F:protein serine/threonine kinase activity"/>
    <property type="evidence" value="ECO:0007669"/>
    <property type="project" value="UniProtKB-KW"/>
</dbReference>
<dbReference type="PROSITE" id="PS00107">
    <property type="entry name" value="PROTEIN_KINASE_ATP"/>
    <property type="match status" value="1"/>
</dbReference>
<keyword evidence="4 9" id="KW-0418">Kinase</keyword>
<dbReference type="Gene3D" id="3.30.200.20">
    <property type="entry name" value="Phosphorylase Kinase, domain 1"/>
    <property type="match status" value="1"/>
</dbReference>
<evidence type="ECO:0000256" key="5">
    <source>
        <dbReference type="ARBA" id="ARBA00022840"/>
    </source>
</evidence>
<dbReference type="PANTHER" id="PTHR22974">
    <property type="entry name" value="MIXED LINEAGE PROTEIN KINASE"/>
    <property type="match status" value="1"/>
</dbReference>
<dbReference type="InterPro" id="IPR008271">
    <property type="entry name" value="Ser/Thr_kinase_AS"/>
</dbReference>
<dbReference type="InterPro" id="IPR000719">
    <property type="entry name" value="Prot_kinase_dom"/>
</dbReference>
<dbReference type="PANTHER" id="PTHR22974:SF21">
    <property type="entry name" value="DUAL SPECIFICITY PROTEIN KINASE TTK"/>
    <property type="match status" value="1"/>
</dbReference>
<organism evidence="9 10">
    <name type="scientific">Laetiporus sulphureus 93-53</name>
    <dbReference type="NCBI Taxonomy" id="1314785"/>
    <lineage>
        <taxon>Eukaryota</taxon>
        <taxon>Fungi</taxon>
        <taxon>Dikarya</taxon>
        <taxon>Basidiomycota</taxon>
        <taxon>Agaricomycotina</taxon>
        <taxon>Agaricomycetes</taxon>
        <taxon>Polyporales</taxon>
        <taxon>Laetiporus</taxon>
    </lineage>
</organism>
<protein>
    <submittedName>
        <fullName evidence="9">Pkinase-domain-containing protein</fullName>
    </submittedName>
</protein>
<evidence type="ECO:0000259" key="8">
    <source>
        <dbReference type="PROSITE" id="PS50011"/>
    </source>
</evidence>
<keyword evidence="10" id="KW-1185">Reference proteome</keyword>
<evidence type="ECO:0000256" key="7">
    <source>
        <dbReference type="RuleBase" id="RU000304"/>
    </source>
</evidence>
<evidence type="ECO:0000256" key="2">
    <source>
        <dbReference type="ARBA" id="ARBA00022679"/>
    </source>
</evidence>
<dbReference type="InParanoid" id="A0A165D3K1"/>
<dbReference type="PROSITE" id="PS00108">
    <property type="entry name" value="PROTEIN_KINASE_ST"/>
    <property type="match status" value="1"/>
</dbReference>
<proteinExistence type="inferred from homology"/>
<gene>
    <name evidence="9" type="ORF">LAESUDRAFT_786439</name>
</gene>
<dbReference type="Gene3D" id="1.10.510.10">
    <property type="entry name" value="Transferase(Phosphotransferase) domain 1"/>
    <property type="match status" value="1"/>
</dbReference>
<dbReference type="SUPFAM" id="SSF56112">
    <property type="entry name" value="Protein kinase-like (PK-like)"/>
    <property type="match status" value="1"/>
</dbReference>
<keyword evidence="3 6" id="KW-0547">Nucleotide-binding</keyword>
<dbReference type="GO" id="GO:0007094">
    <property type="term" value="P:mitotic spindle assembly checkpoint signaling"/>
    <property type="evidence" value="ECO:0007669"/>
    <property type="project" value="TreeGrafter"/>
</dbReference>
<reference evidence="9 10" key="1">
    <citation type="journal article" date="2016" name="Mol. Biol. Evol.">
        <title>Comparative Genomics of Early-Diverging Mushroom-Forming Fungi Provides Insights into the Origins of Lignocellulose Decay Capabilities.</title>
        <authorList>
            <person name="Nagy L.G."/>
            <person name="Riley R."/>
            <person name="Tritt A."/>
            <person name="Adam C."/>
            <person name="Daum C."/>
            <person name="Floudas D."/>
            <person name="Sun H."/>
            <person name="Yadav J.S."/>
            <person name="Pangilinan J."/>
            <person name="Larsson K.H."/>
            <person name="Matsuura K."/>
            <person name="Barry K."/>
            <person name="Labutti K."/>
            <person name="Kuo R."/>
            <person name="Ohm R.A."/>
            <person name="Bhattacharya S.S."/>
            <person name="Shirouzu T."/>
            <person name="Yoshinaga Y."/>
            <person name="Martin F.M."/>
            <person name="Grigoriev I.V."/>
            <person name="Hibbett D.S."/>
        </authorList>
    </citation>
    <scope>NUCLEOTIDE SEQUENCE [LARGE SCALE GENOMIC DNA]</scope>
    <source>
        <strain evidence="9 10">93-53</strain>
    </source>
</reference>
<dbReference type="CDD" id="cd14131">
    <property type="entry name" value="PKc_Mps1"/>
    <property type="match status" value="1"/>
</dbReference>
<feature type="domain" description="Protein kinase" evidence="8">
    <location>
        <begin position="7"/>
        <end position="287"/>
    </location>
</feature>
<dbReference type="InterPro" id="IPR011009">
    <property type="entry name" value="Kinase-like_dom_sf"/>
</dbReference>
<dbReference type="FunFam" id="1.10.510.10:FF:000224">
    <property type="entry name" value="serine/threonine-protein kinase mph1 isoform X1"/>
    <property type="match status" value="1"/>
</dbReference>
<evidence type="ECO:0000256" key="3">
    <source>
        <dbReference type="ARBA" id="ARBA00022741"/>
    </source>
</evidence>
<accession>A0A165D3K1</accession>
<keyword evidence="2" id="KW-0808">Transferase</keyword>
<feature type="non-terminal residue" evidence="9">
    <location>
        <position position="1"/>
    </location>
</feature>
<dbReference type="GO" id="GO:0033316">
    <property type="term" value="P:meiotic spindle assembly checkpoint signaling"/>
    <property type="evidence" value="ECO:0007669"/>
    <property type="project" value="TreeGrafter"/>
</dbReference>
<feature type="binding site" evidence="6">
    <location>
        <position position="35"/>
    </location>
    <ligand>
        <name>ATP</name>
        <dbReference type="ChEBI" id="CHEBI:30616"/>
    </ligand>
</feature>
<dbReference type="GO" id="GO:0000776">
    <property type="term" value="C:kinetochore"/>
    <property type="evidence" value="ECO:0007669"/>
    <property type="project" value="TreeGrafter"/>
</dbReference>
<dbReference type="Proteomes" id="UP000076871">
    <property type="component" value="Unassembled WGS sequence"/>
</dbReference>
<keyword evidence="5 6" id="KW-0067">ATP-binding</keyword>
<name>A0A165D3K1_9APHY</name>
<keyword evidence="1 7" id="KW-0723">Serine/threonine-protein kinase</keyword>
<dbReference type="GO" id="GO:0034501">
    <property type="term" value="P:protein localization to kinetochore"/>
    <property type="evidence" value="ECO:0007669"/>
    <property type="project" value="TreeGrafter"/>
</dbReference>
<dbReference type="AlphaFoldDB" id="A0A165D3K1"/>
<evidence type="ECO:0000313" key="9">
    <source>
        <dbReference type="EMBL" id="KZT04090.1"/>
    </source>
</evidence>
<dbReference type="SMART" id="SM00220">
    <property type="entry name" value="S_TKc"/>
    <property type="match status" value="1"/>
</dbReference>
<evidence type="ECO:0000256" key="1">
    <source>
        <dbReference type="ARBA" id="ARBA00022527"/>
    </source>
</evidence>
<dbReference type="PROSITE" id="PS50011">
    <property type="entry name" value="PROTEIN_KINASE_DOM"/>
    <property type="match status" value="1"/>
</dbReference>
<dbReference type="FunFam" id="3.30.200.20:FF:000131">
    <property type="entry name" value="Dual specificity protein kinase TTK"/>
    <property type="match status" value="1"/>
</dbReference>
<dbReference type="GeneID" id="63830921"/>
<dbReference type="GO" id="GO:0005634">
    <property type="term" value="C:nucleus"/>
    <property type="evidence" value="ECO:0007669"/>
    <property type="project" value="TreeGrafter"/>
</dbReference>
<dbReference type="STRING" id="1314785.A0A165D3K1"/>
<dbReference type="OrthoDB" id="20524at2759"/>
<comment type="similarity">
    <text evidence="7">Belongs to the protein kinase superfamily.</text>
</comment>
<dbReference type="GO" id="GO:0005524">
    <property type="term" value="F:ATP binding"/>
    <property type="evidence" value="ECO:0007669"/>
    <property type="project" value="UniProtKB-UniRule"/>
</dbReference>
<sequence length="304" mass="34712">QVNKKSYTHLDVIGKGGSSRVYRVISPASEIFAIKRVALEKTDRETMMNEVSFLRRLSGNNRIIRLIDSEVKPGPHGSRGHLLLVMEYGEIDLAKLLQEQQRYPLDPVWIAYYWKQMLQAIHIIHEEKVVHSDLKPANFVLVRGQLKLIDFGIAKAIANDTTNIHRDYQIGTVNYMSPEAIQTPSGNYKLKVGRPSDVWSLGCILFQMVYGKPPFYHLSMIHKMQAILDASRLIIFPESVSLLHPPDPEKPIAVPVPEAIIGDMQSCLKRDPKCRMTIPQLLRQEWLTMQAGKRLSSYWERASD</sequence>
<dbReference type="Pfam" id="PF00069">
    <property type="entry name" value="Pkinase"/>
    <property type="match status" value="1"/>
</dbReference>
<evidence type="ECO:0000256" key="4">
    <source>
        <dbReference type="ARBA" id="ARBA00022777"/>
    </source>
</evidence>
<dbReference type="GO" id="GO:0098813">
    <property type="term" value="P:nuclear chromosome segregation"/>
    <property type="evidence" value="ECO:0007669"/>
    <property type="project" value="UniProtKB-ARBA"/>
</dbReference>
<dbReference type="GO" id="GO:0004712">
    <property type="term" value="F:protein serine/threonine/tyrosine kinase activity"/>
    <property type="evidence" value="ECO:0007669"/>
    <property type="project" value="TreeGrafter"/>
</dbReference>
<dbReference type="EMBL" id="KV427639">
    <property type="protein sequence ID" value="KZT04090.1"/>
    <property type="molecule type" value="Genomic_DNA"/>
</dbReference>
<evidence type="ECO:0000313" key="10">
    <source>
        <dbReference type="Proteomes" id="UP000076871"/>
    </source>
</evidence>
<dbReference type="InterPro" id="IPR017441">
    <property type="entry name" value="Protein_kinase_ATP_BS"/>
</dbReference>